<comment type="caution">
    <text evidence="1">The sequence shown here is derived from an EMBL/GenBank/DDBJ whole genome shotgun (WGS) entry which is preliminary data.</text>
</comment>
<accession>A0A0V1EM13</accession>
<dbReference type="EMBL" id="JYDR01000022">
    <property type="protein sequence ID" value="KRY74790.1"/>
    <property type="molecule type" value="Genomic_DNA"/>
</dbReference>
<dbReference type="AlphaFoldDB" id="A0A0V1EM13"/>
<reference evidence="1 2" key="1">
    <citation type="submission" date="2015-01" db="EMBL/GenBank/DDBJ databases">
        <title>Evolution of Trichinella species and genotypes.</title>
        <authorList>
            <person name="Korhonen P.K."/>
            <person name="Edoardo P."/>
            <person name="Giuseppe L.R."/>
            <person name="Gasser R.B."/>
        </authorList>
    </citation>
    <scope>NUCLEOTIDE SEQUENCE [LARGE SCALE GENOMIC DNA]</scope>
    <source>
        <strain evidence="1">ISS13</strain>
    </source>
</reference>
<sequence length="115" mass="12783">MQCFSFSAVFLNQGGCMKFPISICNLAALEIFAAFSYLSSVNVSSHSQIVSSEFFIVLRNVLLVTCIAPLCEEMAFYCGMLGVAASCYEINVNYYVLMISKSLSLHYLCKEHSIF</sequence>
<protein>
    <recommendedName>
        <fullName evidence="3">Farnesylated proteins-converting enzyme 2</fullName>
    </recommendedName>
</protein>
<organism evidence="1 2">
    <name type="scientific">Trichinella pseudospiralis</name>
    <name type="common">Parasitic roundworm</name>
    <dbReference type="NCBI Taxonomy" id="6337"/>
    <lineage>
        <taxon>Eukaryota</taxon>
        <taxon>Metazoa</taxon>
        <taxon>Ecdysozoa</taxon>
        <taxon>Nematoda</taxon>
        <taxon>Enoplea</taxon>
        <taxon>Dorylaimia</taxon>
        <taxon>Trichinellida</taxon>
        <taxon>Trichinellidae</taxon>
        <taxon>Trichinella</taxon>
    </lineage>
</organism>
<dbReference type="Proteomes" id="UP000054632">
    <property type="component" value="Unassembled WGS sequence"/>
</dbReference>
<gene>
    <name evidence="1" type="ORF">T4A_5814</name>
</gene>
<evidence type="ECO:0008006" key="3">
    <source>
        <dbReference type="Google" id="ProtNLM"/>
    </source>
</evidence>
<evidence type="ECO:0000313" key="2">
    <source>
        <dbReference type="Proteomes" id="UP000054632"/>
    </source>
</evidence>
<name>A0A0V1EM13_TRIPS</name>
<proteinExistence type="predicted"/>
<evidence type="ECO:0000313" key="1">
    <source>
        <dbReference type="EMBL" id="KRY74790.1"/>
    </source>
</evidence>